<keyword evidence="2" id="KW-1185">Reference proteome</keyword>
<gene>
    <name evidence="1" type="ORF">BV25DRAFT_718124</name>
</gene>
<dbReference type="EMBL" id="MU277210">
    <property type="protein sequence ID" value="KAI0061956.1"/>
    <property type="molecule type" value="Genomic_DNA"/>
</dbReference>
<name>A0ACB8T1Q7_9AGAM</name>
<proteinExistence type="predicted"/>
<reference evidence="1" key="2">
    <citation type="journal article" date="2022" name="New Phytol.">
        <title>Evolutionary transition to the ectomycorrhizal habit in the genomes of a hyperdiverse lineage of mushroom-forming fungi.</title>
        <authorList>
            <person name="Looney B."/>
            <person name="Miyauchi S."/>
            <person name="Morin E."/>
            <person name="Drula E."/>
            <person name="Courty P.E."/>
            <person name="Kohler A."/>
            <person name="Kuo A."/>
            <person name="LaButti K."/>
            <person name="Pangilinan J."/>
            <person name="Lipzen A."/>
            <person name="Riley R."/>
            <person name="Andreopoulos W."/>
            <person name="He G."/>
            <person name="Johnson J."/>
            <person name="Nolan M."/>
            <person name="Tritt A."/>
            <person name="Barry K.W."/>
            <person name="Grigoriev I.V."/>
            <person name="Nagy L.G."/>
            <person name="Hibbett D."/>
            <person name="Henrissat B."/>
            <person name="Matheny P.B."/>
            <person name="Labbe J."/>
            <person name="Martin F.M."/>
        </authorList>
    </citation>
    <scope>NUCLEOTIDE SEQUENCE</scope>
    <source>
        <strain evidence="1">HHB10654</strain>
    </source>
</reference>
<evidence type="ECO:0000313" key="1">
    <source>
        <dbReference type="EMBL" id="KAI0061956.1"/>
    </source>
</evidence>
<reference evidence="1" key="1">
    <citation type="submission" date="2021-03" db="EMBL/GenBank/DDBJ databases">
        <authorList>
            <consortium name="DOE Joint Genome Institute"/>
            <person name="Ahrendt S."/>
            <person name="Looney B.P."/>
            <person name="Miyauchi S."/>
            <person name="Morin E."/>
            <person name="Drula E."/>
            <person name="Courty P.E."/>
            <person name="Chicoki N."/>
            <person name="Fauchery L."/>
            <person name="Kohler A."/>
            <person name="Kuo A."/>
            <person name="Labutti K."/>
            <person name="Pangilinan J."/>
            <person name="Lipzen A."/>
            <person name="Riley R."/>
            <person name="Andreopoulos W."/>
            <person name="He G."/>
            <person name="Johnson J."/>
            <person name="Barry K.W."/>
            <person name="Grigoriev I.V."/>
            <person name="Nagy L."/>
            <person name="Hibbett D."/>
            <person name="Henrissat B."/>
            <person name="Matheny P.B."/>
            <person name="Labbe J."/>
            <person name="Martin F."/>
        </authorList>
    </citation>
    <scope>NUCLEOTIDE SEQUENCE</scope>
    <source>
        <strain evidence="1">HHB10654</strain>
    </source>
</reference>
<comment type="caution">
    <text evidence="1">The sequence shown here is derived from an EMBL/GenBank/DDBJ whole genome shotgun (WGS) entry which is preliminary data.</text>
</comment>
<organism evidence="1 2">
    <name type="scientific">Artomyces pyxidatus</name>
    <dbReference type="NCBI Taxonomy" id="48021"/>
    <lineage>
        <taxon>Eukaryota</taxon>
        <taxon>Fungi</taxon>
        <taxon>Dikarya</taxon>
        <taxon>Basidiomycota</taxon>
        <taxon>Agaricomycotina</taxon>
        <taxon>Agaricomycetes</taxon>
        <taxon>Russulales</taxon>
        <taxon>Auriscalpiaceae</taxon>
        <taxon>Artomyces</taxon>
    </lineage>
</organism>
<accession>A0ACB8T1Q7</accession>
<sequence length="223" mass="25482">MAEKLLEIQNSADLLMPPGTEANHILWYKCQNKYVIPAHKSEARGMTLHGVSVACVGLFFILAQPITVPPTVVHIQYAALILALGIERIVISQMQWWERATLRAVRPWGIEPASSGERYLGLFRRLHYPMLDHLAQILPPGRSIPRRLHLSTHRLTMFVYMVVTALPVWRPQSEFSTPFTHVARAACYSLCRKYPNLSSDCCEWSPRRLLRHSRSVWTCLVAT</sequence>
<dbReference type="Proteomes" id="UP000814140">
    <property type="component" value="Unassembled WGS sequence"/>
</dbReference>
<protein>
    <submittedName>
        <fullName evidence="1">Uncharacterized protein</fullName>
    </submittedName>
</protein>
<evidence type="ECO:0000313" key="2">
    <source>
        <dbReference type="Proteomes" id="UP000814140"/>
    </source>
</evidence>